<name>A0ABT1KD93_9ACTN</name>
<feature type="region of interest" description="Disordered" evidence="1">
    <location>
        <begin position="30"/>
        <end position="67"/>
    </location>
</feature>
<comment type="caution">
    <text evidence="3">The sequence shown here is derived from an EMBL/GenBank/DDBJ whole genome shotgun (WGS) entry which is preliminary data.</text>
</comment>
<dbReference type="InterPro" id="IPR058407">
    <property type="entry name" value="DUF8094"/>
</dbReference>
<sequence>MRGKLLIISAVAVSLSGCGVVPRLIPRPAGAPTPAPAASPATPQPPSSSSSPAATPSPTRPALGAPQARQAVRQWVAAYNATLKQRRWWRQDARIEALFVEAALHEGVLERNHEVFKWKPGHKPITLTGEPTIYLPRPERQPPIGDWFIAQTTYRDTKGHARPHVLAFFRAPGQSFKLAVATPIHWGQRMPKPRLDADGYITDMDDAMAGAVAKEYLNFWNNKKKEGASGYRLARDNYSRKAFPKVNKGMYVAFAGHGSVFGFRTADGGSFFLFALVNAPKSVNQVLSEALLVPAGAKTIQELGGNWFS</sequence>
<feature type="domain" description="DUF8094" evidence="2">
    <location>
        <begin position="60"/>
        <end position="276"/>
    </location>
</feature>
<protein>
    <recommendedName>
        <fullName evidence="2">DUF8094 domain-containing protein</fullName>
    </recommendedName>
</protein>
<evidence type="ECO:0000313" key="3">
    <source>
        <dbReference type="EMBL" id="MCP2351991.1"/>
    </source>
</evidence>
<evidence type="ECO:0000259" key="2">
    <source>
        <dbReference type="Pfam" id="PF26366"/>
    </source>
</evidence>
<dbReference type="PROSITE" id="PS51257">
    <property type="entry name" value="PROKAR_LIPOPROTEIN"/>
    <property type="match status" value="1"/>
</dbReference>
<evidence type="ECO:0000313" key="4">
    <source>
        <dbReference type="Proteomes" id="UP001320766"/>
    </source>
</evidence>
<dbReference type="RefSeq" id="WP_253778850.1">
    <property type="nucleotide sequence ID" value="NZ_BAAAVE010000011.1"/>
</dbReference>
<evidence type="ECO:0000256" key="1">
    <source>
        <dbReference type="SAM" id="MobiDB-lite"/>
    </source>
</evidence>
<dbReference type="Proteomes" id="UP001320766">
    <property type="component" value="Unassembled WGS sequence"/>
</dbReference>
<feature type="compositionally biased region" description="Pro residues" evidence="1">
    <location>
        <begin position="30"/>
        <end position="46"/>
    </location>
</feature>
<reference evidence="3 4" key="1">
    <citation type="submission" date="2022-06" db="EMBL/GenBank/DDBJ databases">
        <title>Sequencing the genomes of 1000 actinobacteria strains.</title>
        <authorList>
            <person name="Klenk H.-P."/>
        </authorList>
    </citation>
    <scope>NUCLEOTIDE SEQUENCE [LARGE SCALE GENOMIC DNA]</scope>
    <source>
        <strain evidence="3 4">DSM 44170</strain>
    </source>
</reference>
<organism evidence="3 4">
    <name type="scientific">Nonomuraea roseoviolacea subsp. carminata</name>
    <dbReference type="NCBI Taxonomy" id="160689"/>
    <lineage>
        <taxon>Bacteria</taxon>
        <taxon>Bacillati</taxon>
        <taxon>Actinomycetota</taxon>
        <taxon>Actinomycetes</taxon>
        <taxon>Streptosporangiales</taxon>
        <taxon>Streptosporangiaceae</taxon>
        <taxon>Nonomuraea</taxon>
    </lineage>
</organism>
<accession>A0ABT1KD93</accession>
<dbReference type="EMBL" id="JAMZEC010000001">
    <property type="protein sequence ID" value="MCP2351991.1"/>
    <property type="molecule type" value="Genomic_DNA"/>
</dbReference>
<proteinExistence type="predicted"/>
<dbReference type="Pfam" id="PF26366">
    <property type="entry name" value="DUF8094"/>
    <property type="match status" value="1"/>
</dbReference>
<gene>
    <name evidence="3" type="ORF">HD595_008113</name>
</gene>
<keyword evidence="4" id="KW-1185">Reference proteome</keyword>
<feature type="compositionally biased region" description="Low complexity" evidence="1">
    <location>
        <begin position="47"/>
        <end position="67"/>
    </location>
</feature>